<proteinExistence type="predicted"/>
<dbReference type="Gramene" id="EOY19509">
    <property type="protein sequence ID" value="EOY19509"/>
    <property type="gene ID" value="TCM_044629"/>
</dbReference>
<evidence type="ECO:0000313" key="1">
    <source>
        <dbReference type="EMBL" id="EOY19509.1"/>
    </source>
</evidence>
<dbReference type="AlphaFoldDB" id="A0A061FXF9"/>
<protein>
    <recommendedName>
        <fullName evidence="3">Reverse transcriptase zinc-binding domain-containing protein</fullName>
    </recommendedName>
</protein>
<reference evidence="1 2" key="1">
    <citation type="journal article" date="2013" name="Genome Biol.">
        <title>The genome sequence of the most widely cultivated cacao type and its use to identify candidate genes regulating pod color.</title>
        <authorList>
            <person name="Motamayor J.C."/>
            <person name="Mockaitis K."/>
            <person name="Schmutz J."/>
            <person name="Haiminen N."/>
            <person name="Iii D.L."/>
            <person name="Cornejo O."/>
            <person name="Findley S.D."/>
            <person name="Zheng P."/>
            <person name="Utro F."/>
            <person name="Royaert S."/>
            <person name="Saski C."/>
            <person name="Jenkins J."/>
            <person name="Podicheti R."/>
            <person name="Zhao M."/>
            <person name="Scheffler B.E."/>
            <person name="Stack J.C."/>
            <person name="Feltus F.A."/>
            <person name="Mustiga G.M."/>
            <person name="Amores F."/>
            <person name="Phillips W."/>
            <person name="Marelli J.P."/>
            <person name="May G.D."/>
            <person name="Shapiro H."/>
            <person name="Ma J."/>
            <person name="Bustamante C.D."/>
            <person name="Schnell R.J."/>
            <person name="Main D."/>
            <person name="Gilbert D."/>
            <person name="Parida L."/>
            <person name="Kuhn D.N."/>
        </authorList>
    </citation>
    <scope>NUCLEOTIDE SEQUENCE [LARGE SCALE GENOMIC DNA]</scope>
    <source>
        <strain evidence="2">cv. Matina 1-6</strain>
    </source>
</reference>
<dbReference type="EMBL" id="CM001888">
    <property type="protein sequence ID" value="EOY19509.1"/>
    <property type="molecule type" value="Genomic_DNA"/>
</dbReference>
<evidence type="ECO:0008006" key="3">
    <source>
        <dbReference type="Google" id="ProtNLM"/>
    </source>
</evidence>
<keyword evidence="2" id="KW-1185">Reference proteome</keyword>
<dbReference type="InParanoid" id="A0A061FXF9"/>
<name>A0A061FXF9_THECC</name>
<accession>A0A061FXF9</accession>
<sequence>MDAKWVHWALWQKVMLPCMEGGLDIRRLMDVVEGFSLKLWWRFKTCTSFWSKFMKAKYCANRIPILVQPKFHDSQAWKRMLSGYNIAEKNIRWRIEKGKLLERWQWKGDIQIANMLGLKFQHEHFAVPKVYAQILPAGQVVNWAQIRESLKNSSSEVDTGNQFGHKCIGVMLHNKFKD</sequence>
<gene>
    <name evidence="1" type="ORF">TCM_044629</name>
</gene>
<evidence type="ECO:0000313" key="2">
    <source>
        <dbReference type="Proteomes" id="UP000026915"/>
    </source>
</evidence>
<dbReference type="HOGENOM" id="CLU_1513179_0_0_1"/>
<dbReference type="Proteomes" id="UP000026915">
    <property type="component" value="Chromosome 10"/>
</dbReference>
<dbReference type="eggNOG" id="ENOG502T0XW">
    <property type="taxonomic scope" value="Eukaryota"/>
</dbReference>
<organism evidence="1 2">
    <name type="scientific">Theobroma cacao</name>
    <name type="common">Cacao</name>
    <name type="synonym">Cocoa</name>
    <dbReference type="NCBI Taxonomy" id="3641"/>
    <lineage>
        <taxon>Eukaryota</taxon>
        <taxon>Viridiplantae</taxon>
        <taxon>Streptophyta</taxon>
        <taxon>Embryophyta</taxon>
        <taxon>Tracheophyta</taxon>
        <taxon>Spermatophyta</taxon>
        <taxon>Magnoliopsida</taxon>
        <taxon>eudicotyledons</taxon>
        <taxon>Gunneridae</taxon>
        <taxon>Pentapetalae</taxon>
        <taxon>rosids</taxon>
        <taxon>malvids</taxon>
        <taxon>Malvales</taxon>
        <taxon>Malvaceae</taxon>
        <taxon>Byttnerioideae</taxon>
        <taxon>Theobroma</taxon>
    </lineage>
</organism>